<comment type="caution">
    <text evidence="2">The sequence shown here is derived from an EMBL/GenBank/DDBJ whole genome shotgun (WGS) entry which is preliminary data.</text>
</comment>
<proteinExistence type="predicted"/>
<protein>
    <submittedName>
        <fullName evidence="2">Uncharacterized protein</fullName>
    </submittedName>
</protein>
<accession>A0A150B0X3</accession>
<keyword evidence="1" id="KW-1133">Transmembrane helix</keyword>
<gene>
    <name evidence="2" type="ORF">AT274_08995</name>
</gene>
<evidence type="ECO:0000313" key="3">
    <source>
        <dbReference type="Proteomes" id="UP000075591"/>
    </source>
</evidence>
<dbReference type="EMBL" id="LOMT01000110">
    <property type="protein sequence ID" value="KXX92394.1"/>
    <property type="molecule type" value="Genomic_DNA"/>
</dbReference>
<feature type="transmembrane region" description="Helical" evidence="1">
    <location>
        <begin position="156"/>
        <end position="175"/>
    </location>
</feature>
<reference evidence="2 3" key="1">
    <citation type="submission" date="2015-12" db="EMBL/GenBank/DDBJ databases">
        <title>Bacillus cereus Group isolate.</title>
        <authorList>
            <person name="Kovac J."/>
        </authorList>
    </citation>
    <scope>NUCLEOTIDE SEQUENCE [LARGE SCALE GENOMIC DNA]</scope>
    <source>
        <strain evidence="2 3">FSL W8-0275</strain>
    </source>
</reference>
<keyword evidence="1" id="KW-0812">Transmembrane</keyword>
<dbReference type="InterPro" id="IPR043861">
    <property type="entry name" value="DUF5823"/>
</dbReference>
<evidence type="ECO:0000256" key="1">
    <source>
        <dbReference type="SAM" id="Phobius"/>
    </source>
</evidence>
<feature type="transmembrane region" description="Helical" evidence="1">
    <location>
        <begin position="22"/>
        <end position="43"/>
    </location>
</feature>
<feature type="transmembrane region" description="Helical" evidence="1">
    <location>
        <begin position="93"/>
        <end position="110"/>
    </location>
</feature>
<organism evidence="2 3">
    <name type="scientific">Bacillus cereus</name>
    <dbReference type="NCBI Taxonomy" id="1396"/>
    <lineage>
        <taxon>Bacteria</taxon>
        <taxon>Bacillati</taxon>
        <taxon>Bacillota</taxon>
        <taxon>Bacilli</taxon>
        <taxon>Bacillales</taxon>
        <taxon>Bacillaceae</taxon>
        <taxon>Bacillus</taxon>
        <taxon>Bacillus cereus group</taxon>
    </lineage>
</organism>
<evidence type="ECO:0000313" key="2">
    <source>
        <dbReference type="EMBL" id="KXX92394.1"/>
    </source>
</evidence>
<feature type="transmembrane region" description="Helical" evidence="1">
    <location>
        <begin position="55"/>
        <end position="81"/>
    </location>
</feature>
<sequence length="188" mass="21394">MIEILRTILNFLISLFSGELPIVYYIWIIALFVIQMIQATLSYKFFKKKDNFSAYISEGLLAFIILLFGGMLVSKLLAYIIDDPTISMTNVTHYFISLIILTIFVVITCMKDFIEASIKNKNILLFSFLVISLLTSILSFKFLSPLIEGSFSLSKSFITTLIILVTISIPLLISLEDKYADEKETENL</sequence>
<dbReference type="PATRIC" id="fig|1396.432.peg.5653"/>
<feature type="transmembrane region" description="Helical" evidence="1">
    <location>
        <begin position="122"/>
        <end position="144"/>
    </location>
</feature>
<dbReference type="Pfam" id="PF19140">
    <property type="entry name" value="DUF5823"/>
    <property type="match status" value="1"/>
</dbReference>
<name>A0A150B0X3_BACCE</name>
<keyword evidence="1" id="KW-0472">Membrane</keyword>
<dbReference type="Proteomes" id="UP000075591">
    <property type="component" value="Unassembled WGS sequence"/>
</dbReference>
<dbReference type="RefSeq" id="WP_046947117.1">
    <property type="nucleotide sequence ID" value="NZ_JARPVK010000008.1"/>
</dbReference>
<dbReference type="AlphaFoldDB" id="A0A150B0X3"/>